<name>A0A1I3DN75_9MICO</name>
<dbReference type="AlphaFoldDB" id="A0A1I3DN75"/>
<keyword evidence="4" id="KW-1185">Reference proteome</keyword>
<keyword evidence="2" id="KW-0503">Monooxygenase</keyword>
<dbReference type="Pfam" id="PF03992">
    <property type="entry name" value="ABM"/>
    <property type="match status" value="1"/>
</dbReference>
<dbReference type="SUPFAM" id="SSF54909">
    <property type="entry name" value="Dimeric alpha+beta barrel"/>
    <property type="match status" value="1"/>
</dbReference>
<dbReference type="STRING" id="995038.SAMN05216274_11956"/>
<dbReference type="RefSeq" id="WP_092452215.1">
    <property type="nucleotide sequence ID" value="NZ_BKAC01000021.1"/>
</dbReference>
<evidence type="ECO:0000313" key="2">
    <source>
        <dbReference type="EMBL" id="SFH88182.1"/>
    </source>
</evidence>
<dbReference type="InterPro" id="IPR011008">
    <property type="entry name" value="Dimeric_a/b-barrel"/>
</dbReference>
<evidence type="ECO:0000313" key="5">
    <source>
        <dbReference type="Proteomes" id="UP000297963"/>
    </source>
</evidence>
<gene>
    <name evidence="3" type="ORF">E3O11_15975</name>
    <name evidence="2" type="ORF">SAMN05216274_11956</name>
</gene>
<keyword evidence="2" id="KW-0560">Oxidoreductase</keyword>
<accession>A0A1I3DN75</accession>
<evidence type="ECO:0000313" key="4">
    <source>
        <dbReference type="Proteomes" id="UP000199681"/>
    </source>
</evidence>
<reference evidence="3 5" key="2">
    <citation type="submission" date="2019-03" db="EMBL/GenBank/DDBJ databases">
        <title>Genomics of glacier-inhabiting Cryobacterium strains.</title>
        <authorList>
            <person name="Liu Q."/>
            <person name="Xin Y.-H."/>
        </authorList>
    </citation>
    <scope>NUCLEOTIDE SEQUENCE [LARGE SCALE GENOMIC DNA]</scope>
    <source>
        <strain evidence="3 5">Hh34</strain>
    </source>
</reference>
<sequence length="97" mass="10469">MPITAFLDIHVKTESLADAPDILHETLIVTRAFTGCLGVDVLVDTEDPTHFVLVEKWASLEHDAAYRTFRAGPGKSPLGAVLAGPPLLTKFEIATDI</sequence>
<dbReference type="Proteomes" id="UP000199681">
    <property type="component" value="Unassembled WGS sequence"/>
</dbReference>
<dbReference type="Gene3D" id="3.30.70.100">
    <property type="match status" value="1"/>
</dbReference>
<comment type="caution">
    <text evidence="3">The sequence shown here is derived from an EMBL/GenBank/DDBJ whole genome shotgun (WGS) entry which is preliminary data.</text>
</comment>
<proteinExistence type="predicted"/>
<feature type="domain" description="ABM" evidence="1">
    <location>
        <begin position="3"/>
        <end position="65"/>
    </location>
</feature>
<dbReference type="Proteomes" id="UP000297963">
    <property type="component" value="Unassembled WGS sequence"/>
</dbReference>
<dbReference type="EMBL" id="SOFE01000028">
    <property type="protein sequence ID" value="TFB81924.1"/>
    <property type="molecule type" value="Genomic_DNA"/>
</dbReference>
<protein>
    <submittedName>
        <fullName evidence="2">Quinol monooxygenase YgiN</fullName>
    </submittedName>
</protein>
<dbReference type="EMBL" id="FOPW01000019">
    <property type="protein sequence ID" value="SFH88182.1"/>
    <property type="molecule type" value="Genomic_DNA"/>
</dbReference>
<evidence type="ECO:0000259" key="1">
    <source>
        <dbReference type="Pfam" id="PF03992"/>
    </source>
</evidence>
<reference evidence="2 4" key="1">
    <citation type="submission" date="2016-10" db="EMBL/GenBank/DDBJ databases">
        <authorList>
            <person name="Varghese N."/>
            <person name="Submissions S."/>
        </authorList>
    </citation>
    <scope>NUCLEOTIDE SEQUENCE [LARGE SCALE GENOMIC DNA]</scope>
    <source>
        <strain evidence="2 4">GMCC 1.11211</strain>
    </source>
</reference>
<dbReference type="GO" id="GO:0004497">
    <property type="term" value="F:monooxygenase activity"/>
    <property type="evidence" value="ECO:0007669"/>
    <property type="project" value="UniProtKB-KW"/>
</dbReference>
<evidence type="ECO:0000313" key="3">
    <source>
        <dbReference type="EMBL" id="TFB81924.1"/>
    </source>
</evidence>
<organism evidence="3 5">
    <name type="scientific">Cryobacterium levicorallinum</name>
    <dbReference type="NCBI Taxonomy" id="995038"/>
    <lineage>
        <taxon>Bacteria</taxon>
        <taxon>Bacillati</taxon>
        <taxon>Actinomycetota</taxon>
        <taxon>Actinomycetes</taxon>
        <taxon>Micrococcales</taxon>
        <taxon>Microbacteriaceae</taxon>
        <taxon>Cryobacterium</taxon>
    </lineage>
</organism>
<dbReference type="InterPro" id="IPR007138">
    <property type="entry name" value="ABM_dom"/>
</dbReference>